<keyword evidence="1" id="KW-1185">Reference proteome</keyword>
<dbReference type="Proteomes" id="UP000694846">
    <property type="component" value="Unplaced"/>
</dbReference>
<protein>
    <submittedName>
        <fullName evidence="2">Uncharacterized protein LOC112693745</fullName>
    </submittedName>
</protein>
<dbReference type="RefSeq" id="XP_025424728.1">
    <property type="nucleotide sequence ID" value="XM_025568943.1"/>
</dbReference>
<organism evidence="1 2">
    <name type="scientific">Sipha flava</name>
    <name type="common">yellow sugarcane aphid</name>
    <dbReference type="NCBI Taxonomy" id="143950"/>
    <lineage>
        <taxon>Eukaryota</taxon>
        <taxon>Metazoa</taxon>
        <taxon>Ecdysozoa</taxon>
        <taxon>Arthropoda</taxon>
        <taxon>Hexapoda</taxon>
        <taxon>Insecta</taxon>
        <taxon>Pterygota</taxon>
        <taxon>Neoptera</taxon>
        <taxon>Paraneoptera</taxon>
        <taxon>Hemiptera</taxon>
        <taxon>Sternorrhyncha</taxon>
        <taxon>Aphidomorpha</taxon>
        <taxon>Aphidoidea</taxon>
        <taxon>Aphididae</taxon>
        <taxon>Sipha</taxon>
    </lineage>
</organism>
<dbReference type="PANTHER" id="PTHR31511">
    <property type="entry name" value="PROTEIN CBG23764"/>
    <property type="match status" value="1"/>
</dbReference>
<dbReference type="GeneID" id="112693745"/>
<proteinExistence type="predicted"/>
<reference evidence="2" key="1">
    <citation type="submission" date="2025-08" db="UniProtKB">
        <authorList>
            <consortium name="RefSeq"/>
        </authorList>
    </citation>
    <scope>IDENTIFICATION</scope>
    <source>
        <tissue evidence="2">Whole body</tissue>
    </source>
</reference>
<evidence type="ECO:0000313" key="1">
    <source>
        <dbReference type="Proteomes" id="UP000694846"/>
    </source>
</evidence>
<dbReference type="AlphaFoldDB" id="A0A8B8GNU3"/>
<gene>
    <name evidence="2" type="primary">LOC112693745</name>
</gene>
<name>A0A8B8GNU3_9HEMI</name>
<dbReference type="OrthoDB" id="6620350at2759"/>
<evidence type="ECO:0000313" key="2">
    <source>
        <dbReference type="RefSeq" id="XP_025424728.1"/>
    </source>
</evidence>
<accession>A0A8B8GNU3</accession>
<sequence>MRLVLSTLDHLSIILSLGIIKKNLENIFNHSIFLSSIKSELIEILKSSSKPLKFNLKLEATYNKPHVDNSSVNRAFKTSARAIYADTNVEDIVDHMFVNILTEEDTYQGKGSGFSLQAIDGVLLGIYKYIPLGGSSYLPLPSYIENKKATINPQNNDEQCFKWAILAKHITGEKKHRINDNYYIHEYKYNFTGLTFPTPLNEIKVFEKNNSATSVNVYGLEKKFQPPLKFPTYKVFPLKVVNEEEEEHFDLILITDNERSHYIYISDFSRLIRSQKTMHKESVVFCKRCFTSFDHRVRHKLSGQAALDEHLKICGSHKPILPAMPIEGTTLKFEAWSKSQRHPIVIYADFEALLVKIEEKKGKKTTEIQKHKPMSYGLIVKASEDVPTELLEELDIQQSVIIHRGSETREEVAKHCTTCTVGQCHNTCHTVGSNG</sequence>
<dbReference type="PANTHER" id="PTHR31511:SF12">
    <property type="entry name" value="RHO TERMINATION FACTOR N-TERMINAL DOMAIN-CONTAINING PROTEIN"/>
    <property type="match status" value="1"/>
</dbReference>